<proteinExistence type="predicted"/>
<comment type="caution">
    <text evidence="2">The sequence shown here is derived from an EMBL/GenBank/DDBJ whole genome shotgun (WGS) entry which is preliminary data.</text>
</comment>
<evidence type="ECO:0000313" key="2">
    <source>
        <dbReference type="EMBL" id="KAK6337891.1"/>
    </source>
</evidence>
<dbReference type="Pfam" id="PF20246">
    <property type="entry name" value="DUF6601"/>
    <property type="match status" value="1"/>
</dbReference>
<accession>A0AAV9U977</accession>
<organism evidence="2 3">
    <name type="scientific">Orbilia brochopaga</name>
    <dbReference type="NCBI Taxonomy" id="3140254"/>
    <lineage>
        <taxon>Eukaryota</taxon>
        <taxon>Fungi</taxon>
        <taxon>Dikarya</taxon>
        <taxon>Ascomycota</taxon>
        <taxon>Pezizomycotina</taxon>
        <taxon>Orbiliomycetes</taxon>
        <taxon>Orbiliales</taxon>
        <taxon>Orbiliaceae</taxon>
        <taxon>Orbilia</taxon>
    </lineage>
</organism>
<sequence length="323" mass="37235">MTQKLECPFSYDAQLSNGFNTSGLNGLPIALVGHPLVRLDDVNKLANFLESEYVCEDLERMAPHLWMLSTQSSASIRPLHRQRLVGRKVIITESPRLHLVWYYDQIYIKPLPAYLLSYSFWQTYLISESSPLGTRRHAIRRSALGYIRTFLHLIKYESDFEIAQEASARLVPAELTWERFCAFVYKFSEINDADVCGRYNYGELRLTRLNFYGMFILHRSEYEYLPAQYATYFNRYFGPLLFAFAAASLELSAMQVEIAVEQTGGFATAILPAFRWFSVAVILGGILALILLVGYALYMIAIEWVYALKQRHQNKARRKQLTA</sequence>
<reference evidence="2 3" key="1">
    <citation type="submission" date="2019-10" db="EMBL/GenBank/DDBJ databases">
        <authorList>
            <person name="Palmer J.M."/>
        </authorList>
    </citation>
    <scope>NUCLEOTIDE SEQUENCE [LARGE SCALE GENOMIC DNA]</scope>
    <source>
        <strain evidence="2 3">TWF696</strain>
    </source>
</reference>
<evidence type="ECO:0000256" key="1">
    <source>
        <dbReference type="SAM" id="Phobius"/>
    </source>
</evidence>
<evidence type="ECO:0008006" key="4">
    <source>
        <dbReference type="Google" id="ProtNLM"/>
    </source>
</evidence>
<keyword evidence="1" id="KW-0812">Transmembrane</keyword>
<dbReference type="EMBL" id="JAVHNQ010000010">
    <property type="protein sequence ID" value="KAK6337891.1"/>
    <property type="molecule type" value="Genomic_DNA"/>
</dbReference>
<gene>
    <name evidence="2" type="ORF">TWF696_001369</name>
</gene>
<dbReference type="PANTHER" id="PTHR34414">
    <property type="entry name" value="HET DOMAIN-CONTAINING PROTEIN-RELATED"/>
    <property type="match status" value="1"/>
</dbReference>
<dbReference type="PANTHER" id="PTHR34414:SF1">
    <property type="entry name" value="SUBTILISIN-LIKE SERINE PROTEASE"/>
    <property type="match status" value="1"/>
</dbReference>
<keyword evidence="1" id="KW-0472">Membrane</keyword>
<dbReference type="Proteomes" id="UP001375240">
    <property type="component" value="Unassembled WGS sequence"/>
</dbReference>
<feature type="transmembrane region" description="Helical" evidence="1">
    <location>
        <begin position="276"/>
        <end position="308"/>
    </location>
</feature>
<dbReference type="AlphaFoldDB" id="A0AAV9U977"/>
<evidence type="ECO:0000313" key="3">
    <source>
        <dbReference type="Proteomes" id="UP001375240"/>
    </source>
</evidence>
<protein>
    <recommendedName>
        <fullName evidence="4">Subtilisin-like serine protease protein</fullName>
    </recommendedName>
</protein>
<dbReference type="InterPro" id="IPR046536">
    <property type="entry name" value="DUF6601"/>
</dbReference>
<name>A0AAV9U977_9PEZI</name>
<keyword evidence="3" id="KW-1185">Reference proteome</keyword>
<keyword evidence="1" id="KW-1133">Transmembrane helix</keyword>